<dbReference type="GO" id="GO:0043015">
    <property type="term" value="F:gamma-tubulin binding"/>
    <property type="evidence" value="ECO:0007669"/>
    <property type="project" value="InterPro"/>
</dbReference>
<reference evidence="9" key="1">
    <citation type="journal article" date="2023" name="bioRxiv">
        <title>Improved chromosome-level genome assembly for marigold (Tagetes erecta).</title>
        <authorList>
            <person name="Jiang F."/>
            <person name="Yuan L."/>
            <person name="Wang S."/>
            <person name="Wang H."/>
            <person name="Xu D."/>
            <person name="Wang A."/>
            <person name="Fan W."/>
        </authorList>
    </citation>
    <scope>NUCLEOTIDE SEQUENCE</scope>
    <source>
        <strain evidence="9">WSJ</strain>
        <tissue evidence="9">Leaf</tissue>
    </source>
</reference>
<dbReference type="AlphaFoldDB" id="A0AAD8KVR3"/>
<dbReference type="GO" id="GO:0005874">
    <property type="term" value="C:microtubule"/>
    <property type="evidence" value="ECO:0007669"/>
    <property type="project" value="UniProtKB-KW"/>
</dbReference>
<accession>A0AAD8KVR3</accession>
<evidence type="ECO:0000256" key="4">
    <source>
        <dbReference type="ARBA" id="ARBA00023212"/>
    </source>
</evidence>
<keyword evidence="2 5" id="KW-0963">Cytoplasm</keyword>
<dbReference type="InterPro" id="IPR042241">
    <property type="entry name" value="GCP_C_sf"/>
</dbReference>
<dbReference type="FunFam" id="1.20.120.1900:FF:000018">
    <property type="entry name" value="Gamma-tubulin complex component 6 isoform A"/>
    <property type="match status" value="1"/>
</dbReference>
<evidence type="ECO:0000256" key="2">
    <source>
        <dbReference type="ARBA" id="ARBA00022490"/>
    </source>
</evidence>
<evidence type="ECO:0000256" key="3">
    <source>
        <dbReference type="ARBA" id="ARBA00022701"/>
    </source>
</evidence>
<comment type="caution">
    <text evidence="9">The sequence shown here is derived from an EMBL/GenBank/DDBJ whole genome shotgun (WGS) entry which is preliminary data.</text>
</comment>
<organism evidence="9 10">
    <name type="scientific">Tagetes erecta</name>
    <name type="common">African marigold</name>
    <dbReference type="NCBI Taxonomy" id="13708"/>
    <lineage>
        <taxon>Eukaryota</taxon>
        <taxon>Viridiplantae</taxon>
        <taxon>Streptophyta</taxon>
        <taxon>Embryophyta</taxon>
        <taxon>Tracheophyta</taxon>
        <taxon>Spermatophyta</taxon>
        <taxon>Magnoliopsida</taxon>
        <taxon>eudicotyledons</taxon>
        <taxon>Gunneridae</taxon>
        <taxon>Pentapetalae</taxon>
        <taxon>asterids</taxon>
        <taxon>campanulids</taxon>
        <taxon>Asterales</taxon>
        <taxon>Asteraceae</taxon>
        <taxon>Asteroideae</taxon>
        <taxon>Heliantheae alliance</taxon>
        <taxon>Tageteae</taxon>
        <taxon>Tagetes</taxon>
    </lineage>
</organism>
<comment type="subcellular location">
    <subcellularLocation>
        <location evidence="5">Cytoplasm</location>
        <location evidence="5">Cytoskeleton</location>
        <location evidence="5">Microtubule organizing center</location>
    </subcellularLocation>
</comment>
<dbReference type="GO" id="GO:0000278">
    <property type="term" value="P:mitotic cell cycle"/>
    <property type="evidence" value="ECO:0007669"/>
    <property type="project" value="TreeGrafter"/>
</dbReference>
<dbReference type="InterPro" id="IPR040457">
    <property type="entry name" value="GCP_C"/>
</dbReference>
<dbReference type="Pfam" id="PF04130">
    <property type="entry name" value="GCP_C_terminal"/>
    <property type="match status" value="1"/>
</dbReference>
<name>A0AAD8KVR3_TARER</name>
<feature type="compositionally biased region" description="Polar residues" evidence="6">
    <location>
        <begin position="463"/>
        <end position="472"/>
    </location>
</feature>
<comment type="function">
    <text evidence="5">Component of the gamma-tubulin ring complex (gTuRC) which mediates microtubule nucleation.</text>
</comment>
<dbReference type="GO" id="GO:0051011">
    <property type="term" value="F:microtubule minus-end binding"/>
    <property type="evidence" value="ECO:0007669"/>
    <property type="project" value="TreeGrafter"/>
</dbReference>
<comment type="similarity">
    <text evidence="1 5">Belongs to the TUBGCP family.</text>
</comment>
<dbReference type="GO" id="GO:0000922">
    <property type="term" value="C:spindle pole"/>
    <property type="evidence" value="ECO:0007669"/>
    <property type="project" value="InterPro"/>
</dbReference>
<dbReference type="PANTHER" id="PTHR19302">
    <property type="entry name" value="GAMMA TUBULIN COMPLEX PROTEIN"/>
    <property type="match status" value="1"/>
</dbReference>
<dbReference type="Proteomes" id="UP001229421">
    <property type="component" value="Unassembled WGS sequence"/>
</dbReference>
<keyword evidence="3 5" id="KW-0493">Microtubule</keyword>
<sequence>MAVDTDFTSLLNKLKVEDPWLPPRPWESIPSESGLSVTSSSSSTSKRLYDTSSVSEASLVRLAMNSLQGLESSLKSIEKLCAIFHSDPTDRTFHRIPSMWTKSVSTLALEKILRSLGRMGCGVFFLYKFVNHFANLNLDDVTLRSDKNAESAASDYPPYSLVNQAFAVAVNDVLEGYVAALDTLYASVRLRRLSNGDKMSSGFLSSVGHSEITLLEVYLHTKELRNQIEVIGNICNVNNLSNSFSVSPLEDLVTQTKFSDFPRGGNLLTFLYKELQVADPAHSTLLRTLFIRSCEPYFDFIRSWIFKAKITDPFNEFVVAETENNTVTIREQDEVFVPCFLREFLIPLFRAGQQLQVLIKLLEFSDGVGSWNRTYEDFLPYWSRMSSSHLSHAFHMDFSKEGIEMMVLERRDYYKIMMEKLKNHLPNLEFKYHQVISYSTLSSSGRGSLEVLSTVNGRSVSPSAKNMNTNLPLGTEECDASSMNDEDSYLEDSLDSSECSSVENYGEEEKMVGFSHSSDVLEEKYLSALEFNSKTSLDILLEKPPQNESPSSTVGTESHELSNDADLPFYAMNLRSFKSCEVEQANPILGKNKLRERCVKVKLPSFDFESVKNPLTECVDRLESFYRANSTANMINNHDKGHVSDAITVKKNSFHKYTSSDLKTNHQEKELLPDVSGGGSWESLLDGTGNQNDIHPAQHKTCVAAVIEIPLDFVLEKCLLEEIQLQYMYVSKLTIKLLEEGFSLQQHLLALRRYHMMESADWADLFIVSLRQHKWYATEADKRISEIQSLLELSVKRSSCEKDHYKDRLFVYMKEQDSSSLSSFSTGIQSFNGLGLGYRVDWPVSIVLTPGALKIYAQIFSFLIQVKLASSSLTEVWCSFKELGNFANKDRSSNVHKSKSRNFNIMVKLRHNIFHFVSTLQQYVQSQLSHVSWCRFLESLKHKVKDLTDLDYVHMDYLNDSRCICFLSDDMKQIADIIQSILQCALDFRSVAGVNGGLLDVSQVLTIKKTFDQNIKQLYSCYLNSPKNVEFSLPRFWEYLDYNHYYSDAINKEMGHHIFSI</sequence>
<dbReference type="GO" id="GO:0007020">
    <property type="term" value="P:microtubule nucleation"/>
    <property type="evidence" value="ECO:0007669"/>
    <property type="project" value="InterPro"/>
</dbReference>
<keyword evidence="4 5" id="KW-0206">Cytoskeleton</keyword>
<dbReference type="GO" id="GO:0000930">
    <property type="term" value="C:gamma-tubulin complex"/>
    <property type="evidence" value="ECO:0007669"/>
    <property type="project" value="TreeGrafter"/>
</dbReference>
<feature type="domain" description="Gamma tubulin complex component C-terminal" evidence="7">
    <location>
        <begin position="744"/>
        <end position="1046"/>
    </location>
</feature>
<gene>
    <name evidence="9" type="ORF">QVD17_13318</name>
</gene>
<evidence type="ECO:0000313" key="9">
    <source>
        <dbReference type="EMBL" id="KAK1430514.1"/>
    </source>
</evidence>
<dbReference type="InterPro" id="IPR007259">
    <property type="entry name" value="GCP"/>
</dbReference>
<dbReference type="GO" id="GO:0051225">
    <property type="term" value="P:spindle assembly"/>
    <property type="evidence" value="ECO:0007669"/>
    <property type="project" value="TreeGrafter"/>
</dbReference>
<dbReference type="EMBL" id="JAUHHV010000003">
    <property type="protein sequence ID" value="KAK1430514.1"/>
    <property type="molecule type" value="Genomic_DNA"/>
</dbReference>
<evidence type="ECO:0000256" key="5">
    <source>
        <dbReference type="RuleBase" id="RU363050"/>
    </source>
</evidence>
<feature type="domain" description="Gamma tubulin complex component protein N-terminal" evidence="8">
    <location>
        <begin position="66"/>
        <end position="365"/>
    </location>
</feature>
<dbReference type="InterPro" id="IPR041470">
    <property type="entry name" value="GCP_N"/>
</dbReference>
<protein>
    <recommendedName>
        <fullName evidence="5">Gamma-tubulin complex component</fullName>
    </recommendedName>
</protein>
<evidence type="ECO:0000259" key="7">
    <source>
        <dbReference type="Pfam" id="PF04130"/>
    </source>
</evidence>
<feature type="region of interest" description="Disordered" evidence="6">
    <location>
        <begin position="463"/>
        <end position="494"/>
    </location>
</feature>
<dbReference type="Gene3D" id="1.20.120.1900">
    <property type="entry name" value="Gamma-tubulin complex, C-terminal domain"/>
    <property type="match status" value="1"/>
</dbReference>
<dbReference type="Pfam" id="PF17681">
    <property type="entry name" value="GCP_N_terminal"/>
    <property type="match status" value="1"/>
</dbReference>
<proteinExistence type="inferred from homology"/>
<evidence type="ECO:0000313" key="10">
    <source>
        <dbReference type="Proteomes" id="UP001229421"/>
    </source>
</evidence>
<evidence type="ECO:0000259" key="8">
    <source>
        <dbReference type="Pfam" id="PF17681"/>
    </source>
</evidence>
<evidence type="ECO:0000256" key="6">
    <source>
        <dbReference type="SAM" id="MobiDB-lite"/>
    </source>
</evidence>
<keyword evidence="10" id="KW-1185">Reference proteome</keyword>
<evidence type="ECO:0000256" key="1">
    <source>
        <dbReference type="ARBA" id="ARBA00010337"/>
    </source>
</evidence>
<feature type="compositionally biased region" description="Acidic residues" evidence="6">
    <location>
        <begin position="476"/>
        <end position="494"/>
    </location>
</feature>
<dbReference type="GO" id="GO:0031122">
    <property type="term" value="P:cytoplasmic microtubule organization"/>
    <property type="evidence" value="ECO:0007669"/>
    <property type="project" value="TreeGrafter"/>
</dbReference>
<dbReference type="PANTHER" id="PTHR19302:SF70">
    <property type="entry name" value="GAMMA-TUBULIN COMPLEX COMPONENT 6"/>
    <property type="match status" value="1"/>
</dbReference>
<dbReference type="GO" id="GO:0051321">
    <property type="term" value="P:meiotic cell cycle"/>
    <property type="evidence" value="ECO:0007669"/>
    <property type="project" value="TreeGrafter"/>
</dbReference>